<keyword evidence="5" id="KW-0732">Signal</keyword>
<dbReference type="AlphaFoldDB" id="A0A2G9FZQ4"/>
<keyword evidence="7" id="KW-0547">Nucleotide-binding</keyword>
<keyword evidence="9 13" id="KW-1133">Transmembrane helix</keyword>
<keyword evidence="8" id="KW-0067">ATP-binding</keyword>
<evidence type="ECO:0000256" key="5">
    <source>
        <dbReference type="ARBA" id="ARBA00022729"/>
    </source>
</evidence>
<dbReference type="GO" id="GO:0033612">
    <property type="term" value="F:receptor serine/threonine kinase binding"/>
    <property type="evidence" value="ECO:0007669"/>
    <property type="project" value="TreeGrafter"/>
</dbReference>
<comment type="subcellular location">
    <subcellularLocation>
        <location evidence="1">Membrane</location>
        <topology evidence="1">Single-pass type I membrane protein</topology>
    </subcellularLocation>
</comment>
<keyword evidence="2" id="KW-0433">Leucine-rich repeat</keyword>
<evidence type="ECO:0000313" key="15">
    <source>
        <dbReference type="EMBL" id="PIM98548.1"/>
    </source>
</evidence>
<dbReference type="GO" id="GO:0004674">
    <property type="term" value="F:protein serine/threonine kinase activity"/>
    <property type="evidence" value="ECO:0007669"/>
    <property type="project" value="UniProtKB-KW"/>
</dbReference>
<keyword evidence="15" id="KW-0723">Serine/threonine-protein kinase</keyword>
<feature type="transmembrane region" description="Helical" evidence="13">
    <location>
        <begin position="287"/>
        <end position="311"/>
    </location>
</feature>
<evidence type="ECO:0000256" key="3">
    <source>
        <dbReference type="ARBA" id="ARBA00022679"/>
    </source>
</evidence>
<proteinExistence type="predicted"/>
<evidence type="ECO:0000256" key="4">
    <source>
        <dbReference type="ARBA" id="ARBA00022692"/>
    </source>
</evidence>
<feature type="domain" description="Protein kinase" evidence="14">
    <location>
        <begin position="308"/>
        <end position="593"/>
    </location>
</feature>
<keyword evidence="12" id="KW-0325">Glycoprotein</keyword>
<dbReference type="InterPro" id="IPR000719">
    <property type="entry name" value="Prot_kinase_dom"/>
</dbReference>
<name>A0A2G9FZQ4_9LAMI</name>
<dbReference type="PANTHER" id="PTHR48056:SF23">
    <property type="entry name" value="PROTEIN KINASE DOMAIN-CONTAINING PROTEIN"/>
    <property type="match status" value="1"/>
</dbReference>
<evidence type="ECO:0000256" key="2">
    <source>
        <dbReference type="ARBA" id="ARBA00022614"/>
    </source>
</evidence>
<keyword evidence="11" id="KW-0675">Receptor</keyword>
<dbReference type="Gene3D" id="1.10.510.10">
    <property type="entry name" value="Transferase(Phosphotransferase) domain 1"/>
    <property type="match status" value="1"/>
</dbReference>
<keyword evidence="4 13" id="KW-0812">Transmembrane</keyword>
<gene>
    <name evidence="15" type="ORF">CDL12_28971</name>
</gene>
<dbReference type="SUPFAM" id="SSF56112">
    <property type="entry name" value="Protein kinase-like (PK-like)"/>
    <property type="match status" value="1"/>
</dbReference>
<keyword evidence="15" id="KW-0418">Kinase</keyword>
<evidence type="ECO:0000259" key="14">
    <source>
        <dbReference type="PROSITE" id="PS50011"/>
    </source>
</evidence>
<evidence type="ECO:0000256" key="12">
    <source>
        <dbReference type="ARBA" id="ARBA00023180"/>
    </source>
</evidence>
<dbReference type="Pfam" id="PF00560">
    <property type="entry name" value="LRR_1"/>
    <property type="match status" value="1"/>
</dbReference>
<dbReference type="EMBL" id="NKXS01008301">
    <property type="protein sequence ID" value="PIM98548.1"/>
    <property type="molecule type" value="Genomic_DNA"/>
</dbReference>
<dbReference type="FunFam" id="1.10.510.10:FF:000388">
    <property type="entry name" value="Leucine-rich repeat receptor-like tyrosine-protein kinase PXC3"/>
    <property type="match status" value="1"/>
</dbReference>
<evidence type="ECO:0000313" key="16">
    <source>
        <dbReference type="Proteomes" id="UP000231279"/>
    </source>
</evidence>
<dbReference type="OrthoDB" id="676979at2759"/>
<evidence type="ECO:0000256" key="7">
    <source>
        <dbReference type="ARBA" id="ARBA00022741"/>
    </source>
</evidence>
<dbReference type="Proteomes" id="UP000231279">
    <property type="component" value="Unassembled WGS sequence"/>
</dbReference>
<keyword evidence="10 13" id="KW-0472">Membrane</keyword>
<dbReference type="Pfam" id="PF00069">
    <property type="entry name" value="Pkinase"/>
    <property type="match status" value="1"/>
</dbReference>
<keyword evidence="3 15" id="KW-0808">Transferase</keyword>
<comment type="caution">
    <text evidence="15">The sequence shown here is derived from an EMBL/GenBank/DDBJ whole genome shotgun (WGS) entry which is preliminary data.</text>
</comment>
<keyword evidence="16" id="KW-1185">Reference proteome</keyword>
<dbReference type="SUPFAM" id="SSF52058">
    <property type="entry name" value="L domain-like"/>
    <property type="match status" value="1"/>
</dbReference>
<dbReference type="GO" id="GO:0016020">
    <property type="term" value="C:membrane"/>
    <property type="evidence" value="ECO:0007669"/>
    <property type="project" value="UniProtKB-SubCell"/>
</dbReference>
<dbReference type="EC" id="2.7.11.1" evidence="15"/>
<dbReference type="InterPro" id="IPR011009">
    <property type="entry name" value="Kinase-like_dom_sf"/>
</dbReference>
<protein>
    <submittedName>
        <fullName evidence="15">Serine/threonine protein kinase</fullName>
        <ecNumber evidence="15">2.7.11.1</ecNumber>
    </submittedName>
</protein>
<dbReference type="GO" id="GO:0005524">
    <property type="term" value="F:ATP binding"/>
    <property type="evidence" value="ECO:0007669"/>
    <property type="project" value="UniProtKB-KW"/>
</dbReference>
<evidence type="ECO:0000256" key="8">
    <source>
        <dbReference type="ARBA" id="ARBA00022840"/>
    </source>
</evidence>
<dbReference type="PROSITE" id="PS50011">
    <property type="entry name" value="PROTEIN_KINASE_DOM"/>
    <property type="match status" value="1"/>
</dbReference>
<dbReference type="InterPro" id="IPR050647">
    <property type="entry name" value="Plant_LRR-RLKs"/>
</dbReference>
<evidence type="ECO:0000256" key="13">
    <source>
        <dbReference type="SAM" id="Phobius"/>
    </source>
</evidence>
<dbReference type="PROSITE" id="PS51450">
    <property type="entry name" value="LRR"/>
    <property type="match status" value="1"/>
</dbReference>
<evidence type="ECO:0000256" key="6">
    <source>
        <dbReference type="ARBA" id="ARBA00022737"/>
    </source>
</evidence>
<keyword evidence="6" id="KW-0677">Repeat</keyword>
<evidence type="ECO:0000256" key="1">
    <source>
        <dbReference type="ARBA" id="ARBA00004479"/>
    </source>
</evidence>
<dbReference type="PANTHER" id="PTHR48056">
    <property type="entry name" value="LRR RECEPTOR-LIKE SERINE/THREONINE-PROTEIN KINASE-RELATED"/>
    <property type="match status" value="1"/>
</dbReference>
<sequence>MAGSTLQSARLVLQTEITELKQLRNISFFDNQFTGATPQGLGINNSLTEADFTRNNFTDPISPNLCFRKQLTKLILGQNHLQGSVPSDVGSCFTLMRLILKQNNLTGMLPEFFKNSNPLFMDHSNNSLHGSIPSSLGNLANVTLVDFSLSKITCHIPPELGRLVELEELNLSHNRLEHIKLLRSLSELSTLELSANGGRVSASLFQLGKLSFLQHGGNQLGGLFLLRYLEAIGKLYFLTEVNVSYNAFASPVPLSLMNLPKGGGSCEGYSRFKFCIMPSRKGGLTCVGIAMIVFGSILFAVILVLEIFYVFSRLKRHECNFLVSAEEGASSLLHQVLEATKNLNNKYIRGRGAHGQRTRRKLTFVGYKGGNISMVREMQTTGKVRHRNLVKLEDFCLHDVLHDICPSPPLEWNVRYKIALGTARGLSYLHFDYDPPIIHRDIKPMDILLDLEMKPHILDLGITKLSDESVVSATSNVVQGTVGYMAPENAFSTKSSKESDVYACGFVLLELITRKKVLDPSFGGEMDIVAWVRSVWNETKDVEAIVDPTLIDEFIDSSIKEQVKDAILVALRCTEKEAGTRPWMREVVKQLTVSNSRCKNKKRT</sequence>
<evidence type="ECO:0000256" key="9">
    <source>
        <dbReference type="ARBA" id="ARBA00022989"/>
    </source>
</evidence>
<dbReference type="STRING" id="429701.A0A2G9FZQ4"/>
<reference evidence="16" key="1">
    <citation type="journal article" date="2018" name="Gigascience">
        <title>Genome assembly of the Pink Ipe (Handroanthus impetiginosus, Bignoniaceae), a highly valued, ecologically keystone Neotropical timber forest tree.</title>
        <authorList>
            <person name="Silva-Junior O.B."/>
            <person name="Grattapaglia D."/>
            <person name="Novaes E."/>
            <person name="Collevatti R.G."/>
        </authorList>
    </citation>
    <scope>NUCLEOTIDE SEQUENCE [LARGE SCALE GENOMIC DNA]</scope>
    <source>
        <strain evidence="16">cv. UFG-1</strain>
    </source>
</reference>
<dbReference type="InterPro" id="IPR001611">
    <property type="entry name" value="Leu-rich_rpt"/>
</dbReference>
<evidence type="ECO:0000256" key="10">
    <source>
        <dbReference type="ARBA" id="ARBA00023136"/>
    </source>
</evidence>
<dbReference type="InterPro" id="IPR032675">
    <property type="entry name" value="LRR_dom_sf"/>
</dbReference>
<accession>A0A2G9FZQ4</accession>
<organism evidence="15 16">
    <name type="scientific">Handroanthus impetiginosus</name>
    <dbReference type="NCBI Taxonomy" id="429701"/>
    <lineage>
        <taxon>Eukaryota</taxon>
        <taxon>Viridiplantae</taxon>
        <taxon>Streptophyta</taxon>
        <taxon>Embryophyta</taxon>
        <taxon>Tracheophyta</taxon>
        <taxon>Spermatophyta</taxon>
        <taxon>Magnoliopsida</taxon>
        <taxon>eudicotyledons</taxon>
        <taxon>Gunneridae</taxon>
        <taxon>Pentapetalae</taxon>
        <taxon>asterids</taxon>
        <taxon>lamiids</taxon>
        <taxon>Lamiales</taxon>
        <taxon>Bignoniaceae</taxon>
        <taxon>Crescentiina</taxon>
        <taxon>Tabebuia alliance</taxon>
        <taxon>Handroanthus</taxon>
    </lineage>
</organism>
<evidence type="ECO:0000256" key="11">
    <source>
        <dbReference type="ARBA" id="ARBA00023170"/>
    </source>
</evidence>
<dbReference type="Gene3D" id="3.80.10.10">
    <property type="entry name" value="Ribonuclease Inhibitor"/>
    <property type="match status" value="1"/>
</dbReference>